<evidence type="ECO:0000256" key="4">
    <source>
        <dbReference type="ARBA" id="ARBA00022679"/>
    </source>
</evidence>
<evidence type="ECO:0000313" key="7">
    <source>
        <dbReference type="EMBL" id="MCZ0866618.1"/>
    </source>
</evidence>
<keyword evidence="6 7" id="KW-0012">Acyltransferase</keyword>
<dbReference type="PANTHER" id="PTHR30606:SF10">
    <property type="entry name" value="PHOSPHATIDYLINOSITOL MANNOSIDE ACYLTRANSFERASE"/>
    <property type="match status" value="1"/>
</dbReference>
<dbReference type="InterPro" id="IPR004960">
    <property type="entry name" value="LipA_acyltrans"/>
</dbReference>
<proteinExistence type="predicted"/>
<protein>
    <submittedName>
        <fullName evidence="7">Lysophospholipid acyltransferase family protein</fullName>
    </submittedName>
</protein>
<keyword evidence="2" id="KW-1003">Cell membrane</keyword>
<accession>A0A9J6RQI6</accession>
<dbReference type="Pfam" id="PF03279">
    <property type="entry name" value="Lip_A_acyltrans"/>
    <property type="match status" value="1"/>
</dbReference>
<keyword evidence="3" id="KW-0997">Cell inner membrane</keyword>
<evidence type="ECO:0000256" key="1">
    <source>
        <dbReference type="ARBA" id="ARBA00004533"/>
    </source>
</evidence>
<comment type="subcellular location">
    <subcellularLocation>
        <location evidence="1">Cell inner membrane</location>
    </subcellularLocation>
</comment>
<dbReference type="GO" id="GO:0005886">
    <property type="term" value="C:plasma membrane"/>
    <property type="evidence" value="ECO:0007669"/>
    <property type="project" value="UniProtKB-SubCell"/>
</dbReference>
<gene>
    <name evidence="7" type="ORF">O0V09_15510</name>
</gene>
<evidence type="ECO:0000256" key="3">
    <source>
        <dbReference type="ARBA" id="ARBA00022519"/>
    </source>
</evidence>
<dbReference type="EMBL" id="JAPTGG010000014">
    <property type="protein sequence ID" value="MCZ0866618.1"/>
    <property type="molecule type" value="Genomic_DNA"/>
</dbReference>
<dbReference type="Proteomes" id="UP001069090">
    <property type="component" value="Unassembled WGS sequence"/>
</dbReference>
<keyword evidence="4" id="KW-0808">Transferase</keyword>
<dbReference type="RefSeq" id="WP_258332646.1">
    <property type="nucleotide sequence ID" value="NZ_JAPTGG010000014.1"/>
</dbReference>
<organism evidence="7 8">
    <name type="scientific">Dasania phycosphaerae</name>
    <dbReference type="NCBI Taxonomy" id="2950436"/>
    <lineage>
        <taxon>Bacteria</taxon>
        <taxon>Pseudomonadati</taxon>
        <taxon>Pseudomonadota</taxon>
        <taxon>Gammaproteobacteria</taxon>
        <taxon>Cellvibrionales</taxon>
        <taxon>Spongiibacteraceae</taxon>
        <taxon>Dasania</taxon>
    </lineage>
</organism>
<reference evidence="7 8" key="1">
    <citation type="submission" date="2022-12" db="EMBL/GenBank/DDBJ databases">
        <title>Dasania phycosphaerae sp. nov., isolated from particulate material of the south coast of Korea.</title>
        <authorList>
            <person name="Jiang Y."/>
        </authorList>
    </citation>
    <scope>NUCLEOTIDE SEQUENCE [LARGE SCALE GENOMIC DNA]</scope>
    <source>
        <strain evidence="7 8">GY-19</strain>
    </source>
</reference>
<evidence type="ECO:0000256" key="6">
    <source>
        <dbReference type="ARBA" id="ARBA00023315"/>
    </source>
</evidence>
<name>A0A9J6RQI6_9GAMM</name>
<dbReference type="CDD" id="cd07984">
    <property type="entry name" value="LPLAT_LABLAT-like"/>
    <property type="match status" value="1"/>
</dbReference>
<keyword evidence="8" id="KW-1185">Reference proteome</keyword>
<dbReference type="GO" id="GO:0009247">
    <property type="term" value="P:glycolipid biosynthetic process"/>
    <property type="evidence" value="ECO:0007669"/>
    <property type="project" value="UniProtKB-ARBA"/>
</dbReference>
<dbReference type="AlphaFoldDB" id="A0A9J6RQI6"/>
<evidence type="ECO:0000313" key="8">
    <source>
        <dbReference type="Proteomes" id="UP001069090"/>
    </source>
</evidence>
<evidence type="ECO:0000256" key="5">
    <source>
        <dbReference type="ARBA" id="ARBA00023136"/>
    </source>
</evidence>
<sequence length="304" mass="35759">MKLLIALLAKLPLASLYKLSNGLYWLAYYLVRYRRDIVRSNLSQAFPDKSLAEIIRIEKDYYRFICDNFMEAIASQNISAEELASRFEFTNLELIQPYLDNKQSLQLLSIHQGGWEWLVQLLPYKLKAPVDAIYKPLHDDFFDAIFLANRSKLGTQLIPSSKAMKHILRKRKEFHLITMTADQAPIRKDKKYWQMFFNRPAPFYLGSQKIAELTQNPVVYFAVHRVKRGYYKVTFEIIAQPPYAKNSYQVLDNYIAAMQRAITAQPETWLWSNRKWRRSPSGDSSDIFAEDFPKHQYLPEQNQP</sequence>
<dbReference type="GO" id="GO:0016746">
    <property type="term" value="F:acyltransferase activity"/>
    <property type="evidence" value="ECO:0007669"/>
    <property type="project" value="UniProtKB-KW"/>
</dbReference>
<keyword evidence="5" id="KW-0472">Membrane</keyword>
<comment type="caution">
    <text evidence="7">The sequence shown here is derived from an EMBL/GenBank/DDBJ whole genome shotgun (WGS) entry which is preliminary data.</text>
</comment>
<dbReference type="PANTHER" id="PTHR30606">
    <property type="entry name" value="LIPID A BIOSYNTHESIS LAUROYL ACYLTRANSFERASE"/>
    <property type="match status" value="1"/>
</dbReference>
<evidence type="ECO:0000256" key="2">
    <source>
        <dbReference type="ARBA" id="ARBA00022475"/>
    </source>
</evidence>